<dbReference type="Proteomes" id="UP001243195">
    <property type="component" value="Unassembled WGS sequence"/>
</dbReference>
<dbReference type="AlphaFoldDB" id="A0AAW8JKA4"/>
<comment type="caution">
    <text evidence="1">The sequence shown here is derived from an EMBL/GenBank/DDBJ whole genome shotgun (WGS) entry which is preliminary data.</text>
</comment>
<evidence type="ECO:0000313" key="2">
    <source>
        <dbReference type="Proteomes" id="UP001243195"/>
    </source>
</evidence>
<name>A0AAW8JKA4_9GAMM</name>
<protein>
    <submittedName>
        <fullName evidence="1">Uncharacterized protein</fullName>
    </submittedName>
</protein>
<reference evidence="1" key="1">
    <citation type="submission" date="2023-08" db="EMBL/GenBank/DDBJ databases">
        <title>Emergence of clinically-relevant ST2 carbapenem-resistant Acinetobacter baumannii strains in hospital sewages in Zhejiang, East of China.</title>
        <authorList>
            <person name="Kaichao C."/>
            <person name="Zhang R."/>
        </authorList>
    </citation>
    <scope>NUCLEOTIDE SEQUENCE</scope>
    <source>
        <strain evidence="1">M-SY-60</strain>
    </source>
</reference>
<gene>
    <name evidence="1" type="ORF">RFH51_16275</name>
</gene>
<dbReference type="EMBL" id="JAVIDA010000031">
    <property type="protein sequence ID" value="MDQ9073012.1"/>
    <property type="molecule type" value="Genomic_DNA"/>
</dbReference>
<organism evidence="1 2">
    <name type="scientific">Acinetobacter gerneri</name>
    <dbReference type="NCBI Taxonomy" id="202952"/>
    <lineage>
        <taxon>Bacteria</taxon>
        <taxon>Pseudomonadati</taxon>
        <taxon>Pseudomonadota</taxon>
        <taxon>Gammaproteobacteria</taxon>
        <taxon>Moraxellales</taxon>
        <taxon>Moraxellaceae</taxon>
        <taxon>Acinetobacter</taxon>
    </lineage>
</organism>
<evidence type="ECO:0000313" key="1">
    <source>
        <dbReference type="EMBL" id="MDQ9073012.1"/>
    </source>
</evidence>
<proteinExistence type="predicted"/>
<dbReference type="RefSeq" id="WP_308957148.1">
    <property type="nucleotide sequence ID" value="NZ_JAVICY010000034.1"/>
</dbReference>
<sequence>MFISLGYTYKDGEEIIVKGYILHPHNTRETWIVLKDILLVDIYSEPHYRTIEEINIRRVLEHVYNRHLPGLRVPSSYVYYIDRENKAFHLNFHYRRKILFKNQSIKVKNYFLDEINEHNPEHASRIILANEMIQKLK</sequence>
<accession>A0AAW8JKA4</accession>